<protein>
    <submittedName>
        <fullName evidence="1">Uncharacterized protein</fullName>
    </submittedName>
</protein>
<sequence length="78" mass="8170">MTAGGKVRGGFITDAVSIPAVATAVIPGASVGETLYVLTPGRDTGTNERKHDAAHKLSYWSGQHQTPTHWLLPIADSS</sequence>
<name>A0A6G1DFN3_9ORYZ</name>
<keyword evidence="2" id="KW-1185">Reference proteome</keyword>
<dbReference type="AlphaFoldDB" id="A0A6G1DFN3"/>
<proteinExistence type="predicted"/>
<gene>
    <name evidence="1" type="ORF">E2562_008011</name>
</gene>
<dbReference type="Proteomes" id="UP000479710">
    <property type="component" value="Unassembled WGS sequence"/>
</dbReference>
<evidence type="ECO:0000313" key="2">
    <source>
        <dbReference type="Proteomes" id="UP000479710"/>
    </source>
</evidence>
<reference evidence="1 2" key="1">
    <citation type="submission" date="2019-11" db="EMBL/GenBank/DDBJ databases">
        <title>Whole genome sequence of Oryza granulata.</title>
        <authorList>
            <person name="Li W."/>
        </authorList>
    </citation>
    <scope>NUCLEOTIDE SEQUENCE [LARGE SCALE GENOMIC DNA]</scope>
    <source>
        <strain evidence="2">cv. Menghai</strain>
        <tissue evidence="1">Leaf</tissue>
    </source>
</reference>
<dbReference type="EMBL" id="SPHZ02000006">
    <property type="protein sequence ID" value="KAF0911250.1"/>
    <property type="molecule type" value="Genomic_DNA"/>
</dbReference>
<organism evidence="1 2">
    <name type="scientific">Oryza meyeriana var. granulata</name>
    <dbReference type="NCBI Taxonomy" id="110450"/>
    <lineage>
        <taxon>Eukaryota</taxon>
        <taxon>Viridiplantae</taxon>
        <taxon>Streptophyta</taxon>
        <taxon>Embryophyta</taxon>
        <taxon>Tracheophyta</taxon>
        <taxon>Spermatophyta</taxon>
        <taxon>Magnoliopsida</taxon>
        <taxon>Liliopsida</taxon>
        <taxon>Poales</taxon>
        <taxon>Poaceae</taxon>
        <taxon>BOP clade</taxon>
        <taxon>Oryzoideae</taxon>
        <taxon>Oryzeae</taxon>
        <taxon>Oryzinae</taxon>
        <taxon>Oryza</taxon>
        <taxon>Oryza meyeriana</taxon>
    </lineage>
</organism>
<evidence type="ECO:0000313" key="1">
    <source>
        <dbReference type="EMBL" id="KAF0911250.1"/>
    </source>
</evidence>
<accession>A0A6G1DFN3</accession>
<comment type="caution">
    <text evidence="1">The sequence shown here is derived from an EMBL/GenBank/DDBJ whole genome shotgun (WGS) entry which is preliminary data.</text>
</comment>